<comment type="caution">
    <text evidence="1">The sequence shown here is derived from an EMBL/GenBank/DDBJ whole genome shotgun (WGS) entry which is preliminary data.</text>
</comment>
<accession>A0ABD2Y490</accession>
<reference evidence="1 2" key="1">
    <citation type="submission" date="2024-11" db="EMBL/GenBank/DDBJ databases">
        <title>A near-complete genome assembly of Cinchona calisaya.</title>
        <authorList>
            <person name="Lian D.C."/>
            <person name="Zhao X.W."/>
            <person name="Wei L."/>
        </authorList>
    </citation>
    <scope>NUCLEOTIDE SEQUENCE [LARGE SCALE GENOMIC DNA]</scope>
    <source>
        <tissue evidence="1">Nenye</tissue>
    </source>
</reference>
<evidence type="ECO:0000313" key="2">
    <source>
        <dbReference type="Proteomes" id="UP001630127"/>
    </source>
</evidence>
<dbReference type="Proteomes" id="UP001630127">
    <property type="component" value="Unassembled WGS sequence"/>
</dbReference>
<gene>
    <name evidence="1" type="ORF">ACH5RR_039677</name>
</gene>
<name>A0ABD2Y490_9GENT</name>
<protein>
    <submittedName>
        <fullName evidence="1">Uncharacterized protein</fullName>
    </submittedName>
</protein>
<organism evidence="1 2">
    <name type="scientific">Cinchona calisaya</name>
    <dbReference type="NCBI Taxonomy" id="153742"/>
    <lineage>
        <taxon>Eukaryota</taxon>
        <taxon>Viridiplantae</taxon>
        <taxon>Streptophyta</taxon>
        <taxon>Embryophyta</taxon>
        <taxon>Tracheophyta</taxon>
        <taxon>Spermatophyta</taxon>
        <taxon>Magnoliopsida</taxon>
        <taxon>eudicotyledons</taxon>
        <taxon>Gunneridae</taxon>
        <taxon>Pentapetalae</taxon>
        <taxon>asterids</taxon>
        <taxon>lamiids</taxon>
        <taxon>Gentianales</taxon>
        <taxon>Rubiaceae</taxon>
        <taxon>Cinchonoideae</taxon>
        <taxon>Cinchoneae</taxon>
        <taxon>Cinchona</taxon>
    </lineage>
</organism>
<proteinExistence type="predicted"/>
<sequence>MSLLDGEVDEYLPNYIIGTRDRPFPLALTRSGSCPPSCWVPGFSYVVHGISTSLKTLQEIVSTISVQIFGMVKSSCLEEVGVCVLDGRMGRLTLGARVRNLFDYIRSSREIGCFSGFLDSMGEVDEEEDEDERSRFCNLVDTEDVECLLGTYPLGWTG</sequence>
<keyword evidence="2" id="KW-1185">Reference proteome</keyword>
<evidence type="ECO:0000313" key="1">
    <source>
        <dbReference type="EMBL" id="KAL3500584.1"/>
    </source>
</evidence>
<dbReference type="AlphaFoldDB" id="A0ABD2Y490"/>
<dbReference type="EMBL" id="JBJUIK010000016">
    <property type="protein sequence ID" value="KAL3500584.1"/>
    <property type="molecule type" value="Genomic_DNA"/>
</dbReference>